<dbReference type="PANTHER" id="PTHR42715">
    <property type="entry name" value="BETA-GLUCOSIDASE"/>
    <property type="match status" value="1"/>
</dbReference>
<evidence type="ECO:0000256" key="2">
    <source>
        <dbReference type="ARBA" id="ARBA00022801"/>
    </source>
</evidence>
<dbReference type="Gene3D" id="3.20.20.300">
    <property type="entry name" value="Glycoside hydrolase, family 3, N-terminal domain"/>
    <property type="match status" value="1"/>
</dbReference>
<reference evidence="7" key="1">
    <citation type="journal article" date="2012" name="Appl. Biochem. Biotechnol.">
        <title>Cloning and Characterization of Two beta-Glucosidase/Xylosidase Enzymes from Yak Rumen Metagenome.</title>
        <authorList>
            <person name="Bao L."/>
            <person name="Huang Q."/>
            <person name="Chang L."/>
            <person name="Sun Q."/>
            <person name="Zhou J."/>
            <person name="Lu H."/>
        </authorList>
    </citation>
    <scope>NUCLEOTIDE SEQUENCE</scope>
</reference>
<evidence type="ECO:0000256" key="3">
    <source>
        <dbReference type="ARBA" id="ARBA00023277"/>
    </source>
</evidence>
<comment type="similarity">
    <text evidence="1 4">Belongs to the glycosyl hydrolase 3 family.</text>
</comment>
<keyword evidence="2 4" id="KW-0378">Hydrolase</keyword>
<keyword evidence="4" id="KW-0326">Glycosidase</keyword>
<dbReference type="EMBL" id="GQ849222">
    <property type="protein sequence ID" value="ADM89625.1"/>
    <property type="molecule type" value="Genomic_DNA"/>
</dbReference>
<dbReference type="InterPro" id="IPR002772">
    <property type="entry name" value="Glyco_hydro_3_C"/>
</dbReference>
<dbReference type="InterPro" id="IPR013783">
    <property type="entry name" value="Ig-like_fold"/>
</dbReference>
<dbReference type="GO" id="GO:0004553">
    <property type="term" value="F:hydrolase activity, hydrolyzing O-glycosyl compounds"/>
    <property type="evidence" value="ECO:0007669"/>
    <property type="project" value="InterPro"/>
</dbReference>
<dbReference type="InterPro" id="IPR001764">
    <property type="entry name" value="Glyco_hydro_3_N"/>
</dbReference>
<keyword evidence="5" id="KW-0732">Signal</keyword>
<dbReference type="InterPro" id="IPR026891">
    <property type="entry name" value="Fn3-like"/>
</dbReference>
<dbReference type="Gene3D" id="2.60.40.10">
    <property type="entry name" value="Immunoglobulins"/>
    <property type="match status" value="1"/>
</dbReference>
<proteinExistence type="inferred from homology"/>
<dbReference type="Pfam" id="PF00933">
    <property type="entry name" value="Glyco_hydro_3"/>
    <property type="match status" value="1"/>
</dbReference>
<evidence type="ECO:0000259" key="6">
    <source>
        <dbReference type="SMART" id="SM01217"/>
    </source>
</evidence>
<dbReference type="InterPro" id="IPR019800">
    <property type="entry name" value="Glyco_hydro_3_AS"/>
</dbReference>
<accession>G3BJX3</accession>
<dbReference type="AlphaFoldDB" id="G3BJX3"/>
<keyword evidence="3" id="KW-0119">Carbohydrate metabolism</keyword>
<evidence type="ECO:0000256" key="5">
    <source>
        <dbReference type="SAM" id="SignalP"/>
    </source>
</evidence>
<dbReference type="InterPro" id="IPR017853">
    <property type="entry name" value="GH"/>
</dbReference>
<dbReference type="BRENDA" id="3.2.1.74">
    <property type="organism ID" value="14528"/>
</dbReference>
<evidence type="ECO:0000313" key="7">
    <source>
        <dbReference type="EMBL" id="ADM89625.1"/>
    </source>
</evidence>
<dbReference type="SUPFAM" id="SSF52279">
    <property type="entry name" value="Beta-D-glucan exohydrolase, C-terminal domain"/>
    <property type="match status" value="1"/>
</dbReference>
<name>G3BJX3_9BACT</name>
<sequence>MKAILTTGALLCAMTAFAQVPQLNRNNIDEVLKAMTLEEKITLVVGANRYVGDENGPGPAPGMPERKSVDMSGLVEQPKSDGVTAFSSGRVKGAAGDVVPVERLGITTMVLADGPAGLRIDAVRPGDDNTYFCTAFPIGSLLSASWDTGLVERVTAAMGNEVLEYGADVLLAPAMNIHRNPLCGRNFEYYSEDPLLAGKIAAAYVRGVQGNGVGTSVKHFAANSQETLRNGQNASVSERALREIYLKGFEIVVKEAQPWTIMSSYNKINGVLSSENRWLLTDVLRGEWGFKGFVMTDWWAEENGARQIAAGNDMLMPGTPHQYDDILDAVQSGRLDIRFLDDCVRRILQVMVESPTFKRYAYSNKPDLAAHAQVTREAAAQGMVLLKNESALPLVRKSKVALFGVPSYDTMVGGSGSGYVNRAYKVTVDAGLEAAGFRLDKQLAESYRDYVKHEKAKQPAEYFWIIPTVQETLISREVAQAAAKRNEVCVYSIGRMAGEGGDRTLTPGDWYLSETEQANIDLLCETFHKAGKKVIVLLNMGNIVDMGWSDQPDAILHTWMDGQEAGNSVADILAGKVSPSGKLPMTIAKSYEDYSSAKDFPMSNGNPGDVNYDEDIFVGYRHFDRHPETILYPFGFGLSYTDFAYSDLKAEREGDELKISVKVTNTGKRPGREAVQIYVGAPAGNAVKPVKELRAFGKTSELKPGASEVLTMTVKLADLRWFDAYEQAWKLDAGEYVISAAASSRDIRQNVTVTL</sequence>
<dbReference type="BRENDA" id="3.2.1.37">
    <property type="organism ID" value="14528"/>
</dbReference>
<dbReference type="SMART" id="SM01217">
    <property type="entry name" value="Fn3_like"/>
    <property type="match status" value="1"/>
</dbReference>
<organism evidence="7">
    <name type="scientific">uncultured rumen bacterium</name>
    <dbReference type="NCBI Taxonomy" id="136703"/>
    <lineage>
        <taxon>Bacteria</taxon>
        <taxon>environmental samples</taxon>
    </lineage>
</organism>
<dbReference type="InterPro" id="IPR036962">
    <property type="entry name" value="Glyco_hydro_3_N_sf"/>
</dbReference>
<dbReference type="InterPro" id="IPR036881">
    <property type="entry name" value="Glyco_hydro_3_C_sf"/>
</dbReference>
<dbReference type="PRINTS" id="PR00133">
    <property type="entry name" value="GLHYDRLASE3"/>
</dbReference>
<feature type="domain" description="Fibronectin type III-like" evidence="6">
    <location>
        <begin position="673"/>
        <end position="744"/>
    </location>
</feature>
<dbReference type="SUPFAM" id="SSF51445">
    <property type="entry name" value="(Trans)glycosidases"/>
    <property type="match status" value="1"/>
</dbReference>
<protein>
    <submittedName>
        <fullName evidence="7">Beta-glucosidase</fullName>
    </submittedName>
</protein>
<dbReference type="Pfam" id="PF01915">
    <property type="entry name" value="Glyco_hydro_3_C"/>
    <property type="match status" value="1"/>
</dbReference>
<dbReference type="GO" id="GO:0005975">
    <property type="term" value="P:carbohydrate metabolic process"/>
    <property type="evidence" value="ECO:0007669"/>
    <property type="project" value="InterPro"/>
</dbReference>
<dbReference type="Gene3D" id="3.40.50.1700">
    <property type="entry name" value="Glycoside hydrolase family 3 C-terminal domain"/>
    <property type="match status" value="1"/>
</dbReference>
<evidence type="ECO:0000256" key="1">
    <source>
        <dbReference type="ARBA" id="ARBA00005336"/>
    </source>
</evidence>
<dbReference type="PROSITE" id="PS00775">
    <property type="entry name" value="GLYCOSYL_HYDROL_F3"/>
    <property type="match status" value="1"/>
</dbReference>
<feature type="signal peptide" evidence="5">
    <location>
        <begin position="1"/>
        <end position="18"/>
    </location>
</feature>
<dbReference type="InterPro" id="IPR050288">
    <property type="entry name" value="Cellulose_deg_GH3"/>
</dbReference>
<evidence type="ECO:0000256" key="4">
    <source>
        <dbReference type="RuleBase" id="RU361161"/>
    </source>
</evidence>
<dbReference type="Pfam" id="PF14310">
    <property type="entry name" value="Fn3-like"/>
    <property type="match status" value="1"/>
</dbReference>
<feature type="chain" id="PRO_5003442862" evidence="5">
    <location>
        <begin position="19"/>
        <end position="755"/>
    </location>
</feature>
<dbReference type="PANTHER" id="PTHR42715:SF10">
    <property type="entry name" value="BETA-GLUCOSIDASE"/>
    <property type="match status" value="1"/>
</dbReference>